<keyword evidence="2" id="KW-1185">Reference proteome</keyword>
<evidence type="ECO:0000313" key="1">
    <source>
        <dbReference type="EMBL" id="RXK85676.1"/>
    </source>
</evidence>
<evidence type="ECO:0000313" key="2">
    <source>
        <dbReference type="Proteomes" id="UP000290545"/>
    </source>
</evidence>
<dbReference type="EMBL" id="SDHZ01000001">
    <property type="protein sequence ID" value="RXK85676.1"/>
    <property type="molecule type" value="Genomic_DNA"/>
</dbReference>
<accession>A0A4V1MAF3</accession>
<reference evidence="1 2" key="1">
    <citation type="submission" date="2019-01" db="EMBL/GenBank/DDBJ databases">
        <title>Filimonas sp. strain TTM-71.</title>
        <authorList>
            <person name="Chen W.-M."/>
        </authorList>
    </citation>
    <scope>NUCLEOTIDE SEQUENCE [LARGE SCALE GENOMIC DNA]</scope>
    <source>
        <strain evidence="1 2">TTM-71</strain>
    </source>
</reference>
<organism evidence="1 2">
    <name type="scientific">Filimonas effusa</name>
    <dbReference type="NCBI Taxonomy" id="2508721"/>
    <lineage>
        <taxon>Bacteria</taxon>
        <taxon>Pseudomonadati</taxon>
        <taxon>Bacteroidota</taxon>
        <taxon>Chitinophagia</taxon>
        <taxon>Chitinophagales</taxon>
        <taxon>Chitinophagaceae</taxon>
        <taxon>Filimonas</taxon>
    </lineage>
</organism>
<dbReference type="RefSeq" id="WP_129001429.1">
    <property type="nucleotide sequence ID" value="NZ_SDHZ01000001.1"/>
</dbReference>
<gene>
    <name evidence="1" type="ORF">ESB13_02350</name>
</gene>
<dbReference type="AlphaFoldDB" id="A0A4V1MAF3"/>
<sequence>MNYLQLYEALTGLLPKRIKITLINYNTGQEIGIFKIDASNLPEVFDKPLVIDIGNKRWRVMQAAPKTAADYLFSKKLILKVQDELLPANLLPFQAPTTAADKPAILPREPVDAVAKIAFDSKSVFAGASYNAAIPSVTGEIAKGGSQSPDPYILTIEETDWRQVELAAEDCLSVVTIDLHSVQQLLSEQPDALTGYRQQHTRSRQLTQTLLIPWNSFLDQLHKPVIGPLYLRRSGWVENGFTIASEHHTYYGISTNDHIRVLCLPAMPVMDDELMNIMEHFKLLLVDWCGAYCFGGITNPFEPQNNVK</sequence>
<proteinExistence type="predicted"/>
<comment type="caution">
    <text evidence="1">The sequence shown here is derived from an EMBL/GenBank/DDBJ whole genome shotgun (WGS) entry which is preliminary data.</text>
</comment>
<name>A0A4V1MAF3_9BACT</name>
<dbReference type="OrthoDB" id="646444at2"/>
<dbReference type="Proteomes" id="UP000290545">
    <property type="component" value="Unassembled WGS sequence"/>
</dbReference>
<protein>
    <submittedName>
        <fullName evidence="1">Uncharacterized protein</fullName>
    </submittedName>
</protein>